<dbReference type="SUPFAM" id="SSF52499">
    <property type="entry name" value="Isochorismatase-like hydrolases"/>
    <property type="match status" value="1"/>
</dbReference>
<dbReference type="AlphaFoldDB" id="A0A1S1M2G5"/>
<dbReference type="Pfam" id="PF00857">
    <property type="entry name" value="Isochorismatase"/>
    <property type="match status" value="1"/>
</dbReference>
<dbReference type="GO" id="GO:0016787">
    <property type="term" value="F:hydrolase activity"/>
    <property type="evidence" value="ECO:0007669"/>
    <property type="project" value="UniProtKB-KW"/>
</dbReference>
<dbReference type="PANTHER" id="PTHR43540:SF6">
    <property type="entry name" value="ISOCHORISMATASE-LIKE DOMAIN-CONTAINING PROTEIN"/>
    <property type="match status" value="1"/>
</dbReference>
<keyword evidence="4" id="KW-1185">Reference proteome</keyword>
<dbReference type="PANTHER" id="PTHR43540">
    <property type="entry name" value="PEROXYUREIDOACRYLATE/UREIDOACRYLATE AMIDOHYDROLASE-RELATED"/>
    <property type="match status" value="1"/>
</dbReference>
<gene>
    <name evidence="3" type="ORF">BKG84_02890</name>
</gene>
<dbReference type="Gene3D" id="3.40.50.850">
    <property type="entry name" value="Isochorismatase-like"/>
    <property type="match status" value="1"/>
</dbReference>
<evidence type="ECO:0000313" key="4">
    <source>
        <dbReference type="Proteomes" id="UP000179441"/>
    </source>
</evidence>
<reference evidence="3 4" key="1">
    <citation type="submission" date="2016-10" db="EMBL/GenBank/DDBJ databases">
        <title>Evaluation of Human, Veterinary and Environmental Mycobacterium chelonae Isolates by Core Genome Phylogenomic Analysis, Targeted Gene Comparison, and Anti-microbial Susceptibility Patterns: A Tale of Mistaken Identities.</title>
        <authorList>
            <person name="Fogelson S.B."/>
            <person name="Camus A.C."/>
            <person name="Lorenz W."/>
            <person name="Vasireddy R."/>
            <person name="Vasireddy S."/>
            <person name="Smith T."/>
            <person name="Brown-Elliott B.A."/>
            <person name="Wallace R.J.Jr."/>
            <person name="Hasan N.A."/>
            <person name="Reischl U."/>
            <person name="Sanchez S."/>
        </authorList>
    </citation>
    <scope>NUCLEOTIDE SEQUENCE [LARGE SCALE GENOMIC DNA]</scope>
    <source>
        <strain evidence="3 4">15518</strain>
    </source>
</reference>
<accession>A0A1S1M2G5</accession>
<feature type="domain" description="Isochorismatase-like" evidence="2">
    <location>
        <begin position="12"/>
        <end position="196"/>
    </location>
</feature>
<organism evidence="3 4">
    <name type="scientific">Mycobacteroides chelonae</name>
    <name type="common">Mycobacterium chelonae</name>
    <dbReference type="NCBI Taxonomy" id="1774"/>
    <lineage>
        <taxon>Bacteria</taxon>
        <taxon>Bacillati</taxon>
        <taxon>Actinomycetota</taxon>
        <taxon>Actinomycetes</taxon>
        <taxon>Mycobacteriales</taxon>
        <taxon>Mycobacteriaceae</taxon>
        <taxon>Mycobacteroides</taxon>
    </lineage>
</organism>
<name>A0A1S1M2G5_MYCCH</name>
<dbReference type="RefSeq" id="WP_070951201.1">
    <property type="nucleotide sequence ID" value="NZ_CP050145.1"/>
</dbReference>
<protein>
    <submittedName>
        <fullName evidence="3">Cysteine hydrolase</fullName>
    </submittedName>
</protein>
<sequence>MTSFVAPQWDSSALVVIDVQAAFVSGAMAVPGTADRIPALGRLIAAFRKAGRPIVHVVRLYVPGGTDTDLPRRADILAGREVAAPGTEGSQIPVELLPHDAQLDPELLLAGGFQEVGPTEHIVFKPRWSAFYRTELEQHLRDRGVSTIVVAGCNLPNCPRATLFDASERDYRAVLVEDATSQVTPERLHDLTLIGVNVSDVASVEQELARV</sequence>
<dbReference type="InterPro" id="IPR000868">
    <property type="entry name" value="Isochorismatase-like_dom"/>
</dbReference>
<keyword evidence="1 3" id="KW-0378">Hydrolase</keyword>
<dbReference type="EMBL" id="MLIS01000001">
    <property type="protein sequence ID" value="OHU77496.1"/>
    <property type="molecule type" value="Genomic_DNA"/>
</dbReference>
<evidence type="ECO:0000259" key="2">
    <source>
        <dbReference type="Pfam" id="PF00857"/>
    </source>
</evidence>
<comment type="caution">
    <text evidence="3">The sequence shown here is derived from an EMBL/GenBank/DDBJ whole genome shotgun (WGS) entry which is preliminary data.</text>
</comment>
<dbReference type="InterPro" id="IPR036380">
    <property type="entry name" value="Isochorismatase-like_sf"/>
</dbReference>
<dbReference type="CDD" id="cd00431">
    <property type="entry name" value="cysteine_hydrolases"/>
    <property type="match status" value="1"/>
</dbReference>
<dbReference type="Proteomes" id="UP000179441">
    <property type="component" value="Unassembled WGS sequence"/>
</dbReference>
<proteinExistence type="predicted"/>
<evidence type="ECO:0000256" key="1">
    <source>
        <dbReference type="ARBA" id="ARBA00022801"/>
    </source>
</evidence>
<evidence type="ECO:0000313" key="3">
    <source>
        <dbReference type="EMBL" id="OHU77496.1"/>
    </source>
</evidence>
<dbReference type="InterPro" id="IPR050272">
    <property type="entry name" value="Isochorismatase-like_hydrls"/>
</dbReference>